<gene>
    <name evidence="2" type="ORF">Acr_06g0008460</name>
</gene>
<reference evidence="2 3" key="1">
    <citation type="submission" date="2019-07" db="EMBL/GenBank/DDBJ databases">
        <title>De Novo Assembly of kiwifruit Actinidia rufa.</title>
        <authorList>
            <person name="Sugita-Konishi S."/>
            <person name="Sato K."/>
            <person name="Mori E."/>
            <person name="Abe Y."/>
            <person name="Kisaki G."/>
            <person name="Hamano K."/>
            <person name="Suezawa K."/>
            <person name="Otani M."/>
            <person name="Fukuda T."/>
            <person name="Manabe T."/>
            <person name="Gomi K."/>
            <person name="Tabuchi M."/>
            <person name="Akimitsu K."/>
            <person name="Kataoka I."/>
        </authorList>
    </citation>
    <scope>NUCLEOTIDE SEQUENCE [LARGE SCALE GENOMIC DNA]</scope>
    <source>
        <strain evidence="3">cv. Fuchu</strain>
    </source>
</reference>
<accession>A0A7J0ERS3</accession>
<evidence type="ECO:0000313" key="3">
    <source>
        <dbReference type="Proteomes" id="UP000585474"/>
    </source>
</evidence>
<dbReference type="Gene3D" id="1.50.10.20">
    <property type="match status" value="2"/>
</dbReference>
<comment type="caution">
    <text evidence="2">The sequence shown here is derived from an EMBL/GenBank/DDBJ whole genome shotgun (WGS) entry which is preliminary data.</text>
</comment>
<dbReference type="GO" id="GO:0005811">
    <property type="term" value="C:lipid droplet"/>
    <property type="evidence" value="ECO:0007669"/>
    <property type="project" value="InterPro"/>
</dbReference>
<dbReference type="InterPro" id="IPR018333">
    <property type="entry name" value="Squalene_cyclase"/>
</dbReference>
<dbReference type="GO" id="GO:0042300">
    <property type="term" value="F:beta-amyrin synthase activity"/>
    <property type="evidence" value="ECO:0007669"/>
    <property type="project" value="TreeGrafter"/>
</dbReference>
<dbReference type="AlphaFoldDB" id="A0A7J0ERS3"/>
<dbReference type="Proteomes" id="UP000585474">
    <property type="component" value="Unassembled WGS sequence"/>
</dbReference>
<sequence>MISSALSYVALRLLGEGEGCDDGENGAMEKYRMWILENCGATGIPSQGKTFLSERYQIRLLLSKELQENVLGVYEWSGCNPVPPEFWLFPSFLPYHPAKMWCYCRETSMPMSYLDGRKYHGPITDLVKSLRKEIYTKSYDEIDWNKARNKCCKKDLYYPHTFLPDLLWDGLHYLIEPILNRWPFNKIRERAMWKTLKYMCYEAKTSRYISIECIEKDPNGDEFKYHLARVSDYLWLTEDGMKVQDPNGDEFKYHLARVPDYLWLTEDGMKLQNVGSQTWDCDLATQTLIASNIFDEYDDSLEKAHFYIKESQVKEDPAGDLKSMLTKGSWTFSYQDHDWTVSDCTALSLKLWDGGRPVDQS</sequence>
<name>A0A7J0ERS3_9ERIC</name>
<keyword evidence="3" id="KW-1185">Reference proteome</keyword>
<dbReference type="PANTHER" id="PTHR11764">
    <property type="entry name" value="TERPENE CYCLASE/MUTASE FAMILY MEMBER"/>
    <property type="match status" value="1"/>
</dbReference>
<dbReference type="OrthoDB" id="21502at2759"/>
<dbReference type="InterPro" id="IPR032697">
    <property type="entry name" value="SQ_cyclase_N"/>
</dbReference>
<dbReference type="GO" id="GO:0016104">
    <property type="term" value="P:triterpenoid biosynthetic process"/>
    <property type="evidence" value="ECO:0007669"/>
    <property type="project" value="InterPro"/>
</dbReference>
<dbReference type="Pfam" id="PF13249">
    <property type="entry name" value="SQHop_cyclase_N"/>
    <property type="match status" value="1"/>
</dbReference>
<proteinExistence type="predicted"/>
<evidence type="ECO:0000259" key="1">
    <source>
        <dbReference type="Pfam" id="PF13249"/>
    </source>
</evidence>
<evidence type="ECO:0000313" key="2">
    <source>
        <dbReference type="EMBL" id="GFY88906.1"/>
    </source>
</evidence>
<dbReference type="InterPro" id="IPR008930">
    <property type="entry name" value="Terpenoid_cyclase/PrenylTrfase"/>
</dbReference>
<dbReference type="EMBL" id="BJWL01000006">
    <property type="protein sequence ID" value="GFY88906.1"/>
    <property type="molecule type" value="Genomic_DNA"/>
</dbReference>
<organism evidence="2 3">
    <name type="scientific">Actinidia rufa</name>
    <dbReference type="NCBI Taxonomy" id="165716"/>
    <lineage>
        <taxon>Eukaryota</taxon>
        <taxon>Viridiplantae</taxon>
        <taxon>Streptophyta</taxon>
        <taxon>Embryophyta</taxon>
        <taxon>Tracheophyta</taxon>
        <taxon>Spermatophyta</taxon>
        <taxon>Magnoliopsida</taxon>
        <taxon>eudicotyledons</taxon>
        <taxon>Gunneridae</taxon>
        <taxon>Pentapetalae</taxon>
        <taxon>asterids</taxon>
        <taxon>Ericales</taxon>
        <taxon>Actinidiaceae</taxon>
        <taxon>Actinidia</taxon>
    </lineage>
</organism>
<dbReference type="SUPFAM" id="SSF48239">
    <property type="entry name" value="Terpenoid cyclases/Protein prenyltransferases"/>
    <property type="match status" value="2"/>
</dbReference>
<protein>
    <submittedName>
        <fullName evidence="2">Lupeol synthase 1</fullName>
    </submittedName>
</protein>
<feature type="domain" description="Squalene cyclase N-terminal" evidence="1">
    <location>
        <begin position="4"/>
        <end position="202"/>
    </location>
</feature>
<dbReference type="PANTHER" id="PTHR11764:SF71">
    <property type="entry name" value="TERPENE CYCLASE_MUTASE FAMILY MEMBER"/>
    <property type="match status" value="1"/>
</dbReference>